<keyword evidence="3" id="KW-0804">Transcription</keyword>
<evidence type="ECO:0000313" key="8">
    <source>
        <dbReference type="Proteomes" id="UP001215712"/>
    </source>
</evidence>
<evidence type="ECO:0000256" key="5">
    <source>
        <dbReference type="SAM" id="MobiDB-lite"/>
    </source>
</evidence>
<name>A0AAD6HYB6_9EURO</name>
<feature type="compositionally biased region" description="Basic and acidic residues" evidence="5">
    <location>
        <begin position="60"/>
        <end position="69"/>
    </location>
</feature>
<dbReference type="GO" id="GO:0003677">
    <property type="term" value="F:DNA binding"/>
    <property type="evidence" value="ECO:0007669"/>
    <property type="project" value="UniProtKB-KW"/>
</dbReference>
<keyword evidence="1" id="KW-0805">Transcription regulation</keyword>
<dbReference type="PANTHER" id="PTHR38111">
    <property type="entry name" value="ZN(2)-C6 FUNGAL-TYPE DOMAIN-CONTAINING PROTEIN-RELATED"/>
    <property type="match status" value="1"/>
</dbReference>
<feature type="region of interest" description="Disordered" evidence="5">
    <location>
        <begin position="53"/>
        <end position="89"/>
    </location>
</feature>
<dbReference type="InterPro" id="IPR001138">
    <property type="entry name" value="Zn2Cys6_DnaBD"/>
</dbReference>
<comment type="caution">
    <text evidence="7">The sequence shown here is derived from an EMBL/GenBank/DDBJ whole genome shotgun (WGS) entry which is preliminary data.</text>
</comment>
<evidence type="ECO:0000313" key="7">
    <source>
        <dbReference type="EMBL" id="KAJ5741137.1"/>
    </source>
</evidence>
<sequence>MGGAPWTSTGCENCKKSKVKCDMGKPQCGRCVKRNIPCPGYRGRLFFQQIFTQTQPDSSRSPESEERKTIPGPAPIPTPERSHTVSPTSIASPETCMQISSSYINSWFPTTNLRERGMDICYPIGDWYWIYQNFLQVSSNSPLLERALFAVSAISLGKLHRDDALLHSGIVAYNDSIRIMLDMIQQNALSEDFLFATVTFQMIEVVHCPHGLGTFLSHVDATNRLLERLYNKSSTPLMNTILNNQRKLVISSSAPGISSPKEISPLLLEVPELESSSSESEVFQLLATISYIRCQAEDIQEPTPETTQSILAECLAQKQKILTWYYQRKEAIGCPSLASSGESLSTDFPPATHLFGTPYSFSGFESARTHMLFWGGLLSLEDMIQEINIMTHHATFENGLSEFYADEICRSIPYFLTGRRGAWGTTTLVTFMIPVVRPYIRLQRKEKFEYCQNLFQILADHGVGMASGVRETVLEWWKSYSGVST</sequence>
<keyword evidence="8" id="KW-1185">Reference proteome</keyword>
<dbReference type="Pfam" id="PF00172">
    <property type="entry name" value="Zn_clus"/>
    <property type="match status" value="1"/>
</dbReference>
<dbReference type="PANTHER" id="PTHR38111:SF11">
    <property type="entry name" value="TRANSCRIPTION FACTOR DOMAIN-CONTAINING PROTEIN-RELATED"/>
    <property type="match status" value="1"/>
</dbReference>
<evidence type="ECO:0000256" key="4">
    <source>
        <dbReference type="ARBA" id="ARBA00023242"/>
    </source>
</evidence>
<evidence type="ECO:0000256" key="3">
    <source>
        <dbReference type="ARBA" id="ARBA00023163"/>
    </source>
</evidence>
<dbReference type="SMART" id="SM00066">
    <property type="entry name" value="GAL4"/>
    <property type="match status" value="1"/>
</dbReference>
<dbReference type="PROSITE" id="PS50048">
    <property type="entry name" value="ZN2_CY6_FUNGAL_2"/>
    <property type="match status" value="1"/>
</dbReference>
<dbReference type="SUPFAM" id="SSF57701">
    <property type="entry name" value="Zn2/Cys6 DNA-binding domain"/>
    <property type="match status" value="1"/>
</dbReference>
<keyword evidence="2" id="KW-0238">DNA-binding</keyword>
<dbReference type="Proteomes" id="UP001215712">
    <property type="component" value="Unassembled WGS sequence"/>
</dbReference>
<dbReference type="CDD" id="cd00067">
    <property type="entry name" value="GAL4"/>
    <property type="match status" value="1"/>
</dbReference>
<evidence type="ECO:0000259" key="6">
    <source>
        <dbReference type="PROSITE" id="PS50048"/>
    </source>
</evidence>
<dbReference type="GO" id="GO:0008270">
    <property type="term" value="F:zinc ion binding"/>
    <property type="evidence" value="ECO:0007669"/>
    <property type="project" value="InterPro"/>
</dbReference>
<reference evidence="7" key="2">
    <citation type="submission" date="2023-01" db="EMBL/GenBank/DDBJ databases">
        <authorList>
            <person name="Petersen C."/>
        </authorList>
    </citation>
    <scope>NUCLEOTIDE SEQUENCE</scope>
    <source>
        <strain evidence="7">IBT 17514</strain>
    </source>
</reference>
<dbReference type="GO" id="GO:0000981">
    <property type="term" value="F:DNA-binding transcription factor activity, RNA polymerase II-specific"/>
    <property type="evidence" value="ECO:0007669"/>
    <property type="project" value="InterPro"/>
</dbReference>
<reference evidence="7" key="1">
    <citation type="journal article" date="2023" name="IMA Fungus">
        <title>Comparative genomic study of the Penicillium genus elucidates a diverse pangenome and 15 lateral gene transfer events.</title>
        <authorList>
            <person name="Petersen C."/>
            <person name="Sorensen T."/>
            <person name="Nielsen M.R."/>
            <person name="Sondergaard T.E."/>
            <person name="Sorensen J.L."/>
            <person name="Fitzpatrick D.A."/>
            <person name="Frisvad J.C."/>
            <person name="Nielsen K.L."/>
        </authorList>
    </citation>
    <scope>NUCLEOTIDE SEQUENCE</scope>
    <source>
        <strain evidence="7">IBT 17514</strain>
    </source>
</reference>
<dbReference type="PROSITE" id="PS00463">
    <property type="entry name" value="ZN2_CY6_FUNGAL_1"/>
    <property type="match status" value="1"/>
</dbReference>
<gene>
    <name evidence="7" type="ORF">N7493_001009</name>
</gene>
<dbReference type="AlphaFoldDB" id="A0AAD6HYB6"/>
<proteinExistence type="predicted"/>
<dbReference type="InterPro" id="IPR053178">
    <property type="entry name" value="Osmoadaptation_assoc"/>
</dbReference>
<protein>
    <recommendedName>
        <fullName evidence="6">Zn(2)-C6 fungal-type domain-containing protein</fullName>
    </recommendedName>
</protein>
<dbReference type="Gene3D" id="4.10.240.10">
    <property type="entry name" value="Zn(2)-C6 fungal-type DNA-binding domain"/>
    <property type="match status" value="1"/>
</dbReference>
<dbReference type="InterPro" id="IPR036864">
    <property type="entry name" value="Zn2-C6_fun-type_DNA-bd_sf"/>
</dbReference>
<accession>A0AAD6HYB6</accession>
<organism evidence="7 8">
    <name type="scientific">Penicillium malachiteum</name>
    <dbReference type="NCBI Taxonomy" id="1324776"/>
    <lineage>
        <taxon>Eukaryota</taxon>
        <taxon>Fungi</taxon>
        <taxon>Dikarya</taxon>
        <taxon>Ascomycota</taxon>
        <taxon>Pezizomycotina</taxon>
        <taxon>Eurotiomycetes</taxon>
        <taxon>Eurotiomycetidae</taxon>
        <taxon>Eurotiales</taxon>
        <taxon>Aspergillaceae</taxon>
        <taxon>Penicillium</taxon>
    </lineage>
</organism>
<dbReference type="EMBL" id="JAQJAN010000001">
    <property type="protein sequence ID" value="KAJ5741137.1"/>
    <property type="molecule type" value="Genomic_DNA"/>
</dbReference>
<evidence type="ECO:0000256" key="2">
    <source>
        <dbReference type="ARBA" id="ARBA00023125"/>
    </source>
</evidence>
<keyword evidence="4" id="KW-0539">Nucleus</keyword>
<feature type="domain" description="Zn(2)-C6 fungal-type" evidence="6">
    <location>
        <begin position="10"/>
        <end position="38"/>
    </location>
</feature>
<evidence type="ECO:0000256" key="1">
    <source>
        <dbReference type="ARBA" id="ARBA00023015"/>
    </source>
</evidence>